<evidence type="ECO:0000256" key="6">
    <source>
        <dbReference type="ARBA" id="ARBA00023098"/>
    </source>
</evidence>
<dbReference type="PANTHER" id="PTHR31727:SF6">
    <property type="entry name" value="OLEOYL-ACYL CARRIER PROTEIN THIOESTERASE 1, CHLOROPLASTIC"/>
    <property type="match status" value="1"/>
</dbReference>
<dbReference type="Proteomes" id="UP000646484">
    <property type="component" value="Unassembled WGS sequence"/>
</dbReference>
<dbReference type="InterPro" id="IPR049427">
    <property type="entry name" value="Acyl-ACP_TE_C"/>
</dbReference>
<dbReference type="RefSeq" id="WP_186977167.1">
    <property type="nucleotide sequence ID" value="NZ_JACOOH010000007.1"/>
</dbReference>
<comment type="caution">
    <text evidence="10">The sequence shown here is derived from an EMBL/GenBank/DDBJ whole genome shotgun (WGS) entry which is preliminary data.</text>
</comment>
<feature type="domain" description="Acyl-ACP thioesterase-like C-terminal" evidence="9">
    <location>
        <begin position="154"/>
        <end position="249"/>
    </location>
</feature>
<organism evidence="10 11">
    <name type="scientific">Butyricimonas hominis</name>
    <dbReference type="NCBI Taxonomy" id="2763032"/>
    <lineage>
        <taxon>Bacteria</taxon>
        <taxon>Pseudomonadati</taxon>
        <taxon>Bacteroidota</taxon>
        <taxon>Bacteroidia</taxon>
        <taxon>Bacteroidales</taxon>
        <taxon>Odoribacteraceae</taxon>
        <taxon>Butyricimonas</taxon>
    </lineage>
</organism>
<dbReference type="CDD" id="cd00586">
    <property type="entry name" value="4HBT"/>
    <property type="match status" value="1"/>
</dbReference>
<protein>
    <submittedName>
        <fullName evidence="10">Acyl-ACP thioesterase</fullName>
    </submittedName>
</protein>
<keyword evidence="4" id="KW-0276">Fatty acid metabolism</keyword>
<evidence type="ECO:0000256" key="2">
    <source>
        <dbReference type="ARBA" id="ARBA00022516"/>
    </source>
</evidence>
<evidence type="ECO:0000256" key="5">
    <source>
        <dbReference type="ARBA" id="ARBA00022946"/>
    </source>
</evidence>
<dbReference type="InterPro" id="IPR002864">
    <property type="entry name" value="Acyl-ACP_thioesterase_NHD"/>
</dbReference>
<evidence type="ECO:0000256" key="7">
    <source>
        <dbReference type="ARBA" id="ARBA00023160"/>
    </source>
</evidence>
<comment type="similarity">
    <text evidence="1">Belongs to the acyl-ACP thioesterase family.</text>
</comment>
<reference evidence="10 11" key="1">
    <citation type="submission" date="2020-08" db="EMBL/GenBank/DDBJ databases">
        <title>Genome public.</title>
        <authorList>
            <person name="Liu C."/>
            <person name="Sun Q."/>
        </authorList>
    </citation>
    <scope>NUCLEOTIDE SEQUENCE [LARGE SCALE GENOMIC DNA]</scope>
    <source>
        <strain evidence="10 11">NSJ-56</strain>
    </source>
</reference>
<accession>A0ABR7D3A0</accession>
<keyword evidence="7" id="KW-0275">Fatty acid biosynthesis</keyword>
<evidence type="ECO:0000256" key="4">
    <source>
        <dbReference type="ARBA" id="ARBA00022832"/>
    </source>
</evidence>
<dbReference type="Pfam" id="PF20791">
    <property type="entry name" value="Acyl-ACP_TE_C"/>
    <property type="match status" value="1"/>
</dbReference>
<keyword evidence="2" id="KW-0444">Lipid biosynthesis</keyword>
<keyword evidence="11" id="KW-1185">Reference proteome</keyword>
<proteinExistence type="inferred from homology"/>
<evidence type="ECO:0000313" key="11">
    <source>
        <dbReference type="Proteomes" id="UP000646484"/>
    </source>
</evidence>
<keyword evidence="3" id="KW-0378">Hydrolase</keyword>
<dbReference type="Gene3D" id="3.10.129.10">
    <property type="entry name" value="Hotdog Thioesterase"/>
    <property type="match status" value="1"/>
</dbReference>
<dbReference type="SUPFAM" id="SSF54637">
    <property type="entry name" value="Thioesterase/thiol ester dehydrase-isomerase"/>
    <property type="match status" value="2"/>
</dbReference>
<sequence>MVKYSEEIKIRGHYTDLQGRLIVKSLCDLFNDVANGQTLLLGFDVPTLNAQGLTWMLHKLHIIVNRMPEQEEIVTLETWPSGIDRLFALRDFSMFSGKGDLLIRATSEWMVIDINRRRPVRLPACVTENAASCVDVVREIPFELDTKNMPEEYENSRCFTATYDNIDFNKHVTQATYVRWVTNSLSYVFLKEHGLRELEIVYEHEVLPDSRVNAENHVTEDDGKVKVYHRVRNEAGDKTHCFAVSTWEKNLD</sequence>
<dbReference type="PANTHER" id="PTHR31727">
    <property type="entry name" value="OLEOYL-ACYL CARRIER PROTEIN THIOESTERASE 1, CHLOROPLASTIC"/>
    <property type="match status" value="1"/>
</dbReference>
<dbReference type="Pfam" id="PF01643">
    <property type="entry name" value="Acyl-ACP_TE"/>
    <property type="match status" value="1"/>
</dbReference>
<name>A0ABR7D3A0_9BACT</name>
<evidence type="ECO:0000313" key="10">
    <source>
        <dbReference type="EMBL" id="MBC5622448.1"/>
    </source>
</evidence>
<dbReference type="InterPro" id="IPR029069">
    <property type="entry name" value="HotDog_dom_sf"/>
</dbReference>
<evidence type="ECO:0000256" key="3">
    <source>
        <dbReference type="ARBA" id="ARBA00022801"/>
    </source>
</evidence>
<gene>
    <name evidence="10" type="ORF">H8S64_15230</name>
</gene>
<dbReference type="InterPro" id="IPR045023">
    <property type="entry name" value="FATA/B"/>
</dbReference>
<keyword evidence="5" id="KW-0809">Transit peptide</keyword>
<evidence type="ECO:0000259" key="9">
    <source>
        <dbReference type="Pfam" id="PF20791"/>
    </source>
</evidence>
<dbReference type="EMBL" id="JACOOH010000007">
    <property type="protein sequence ID" value="MBC5622448.1"/>
    <property type="molecule type" value="Genomic_DNA"/>
</dbReference>
<feature type="domain" description="Acyl-ACP thioesterase N-terminal hotdog" evidence="8">
    <location>
        <begin position="3"/>
        <end position="124"/>
    </location>
</feature>
<evidence type="ECO:0000256" key="1">
    <source>
        <dbReference type="ARBA" id="ARBA00006500"/>
    </source>
</evidence>
<keyword evidence="6" id="KW-0443">Lipid metabolism</keyword>
<evidence type="ECO:0000259" key="8">
    <source>
        <dbReference type="Pfam" id="PF01643"/>
    </source>
</evidence>